<evidence type="ECO:0000313" key="7">
    <source>
        <dbReference type="EMBL" id="MEM4987470.1"/>
    </source>
</evidence>
<dbReference type="Gene3D" id="3.90.1720.10">
    <property type="entry name" value="endopeptidase domain like (from Nostoc punctiforme)"/>
    <property type="match status" value="1"/>
</dbReference>
<evidence type="ECO:0000259" key="6">
    <source>
        <dbReference type="PROSITE" id="PS51935"/>
    </source>
</evidence>
<evidence type="ECO:0000313" key="8">
    <source>
        <dbReference type="Proteomes" id="UP001495910"/>
    </source>
</evidence>
<protein>
    <submittedName>
        <fullName evidence="7">C40 family peptidase</fullName>
    </submittedName>
</protein>
<keyword evidence="4" id="KW-0788">Thiol protease</keyword>
<feature type="chain" id="PRO_5045689303" evidence="5">
    <location>
        <begin position="30"/>
        <end position="160"/>
    </location>
</feature>
<evidence type="ECO:0000256" key="5">
    <source>
        <dbReference type="SAM" id="SignalP"/>
    </source>
</evidence>
<dbReference type="Proteomes" id="UP001495910">
    <property type="component" value="Unassembled WGS sequence"/>
</dbReference>
<keyword evidence="5" id="KW-0732">Signal</keyword>
<feature type="signal peptide" evidence="5">
    <location>
        <begin position="1"/>
        <end position="29"/>
    </location>
</feature>
<dbReference type="PROSITE" id="PS51935">
    <property type="entry name" value="NLPC_P60"/>
    <property type="match status" value="1"/>
</dbReference>
<accession>A0ABU9PTZ1</accession>
<evidence type="ECO:0000256" key="2">
    <source>
        <dbReference type="ARBA" id="ARBA00022670"/>
    </source>
</evidence>
<comment type="caution">
    <text evidence="7">The sequence shown here is derived from an EMBL/GenBank/DDBJ whole genome shotgun (WGS) entry which is preliminary data.</text>
</comment>
<dbReference type="EMBL" id="JBANDC010000005">
    <property type="protein sequence ID" value="MEM4987470.1"/>
    <property type="molecule type" value="Genomic_DNA"/>
</dbReference>
<comment type="similarity">
    <text evidence="1">Belongs to the peptidase C40 family.</text>
</comment>
<evidence type="ECO:0000256" key="4">
    <source>
        <dbReference type="ARBA" id="ARBA00022807"/>
    </source>
</evidence>
<dbReference type="PANTHER" id="PTHR47053:SF1">
    <property type="entry name" value="MUREIN DD-ENDOPEPTIDASE MEPH-RELATED"/>
    <property type="match status" value="1"/>
</dbReference>
<dbReference type="InterPro" id="IPR051202">
    <property type="entry name" value="Peptidase_C40"/>
</dbReference>
<keyword evidence="2" id="KW-0645">Protease</keyword>
<organism evidence="7 8">
    <name type="scientific">Collimonas rhizosphaerae</name>
    <dbReference type="NCBI Taxonomy" id="3126357"/>
    <lineage>
        <taxon>Bacteria</taxon>
        <taxon>Pseudomonadati</taxon>
        <taxon>Pseudomonadota</taxon>
        <taxon>Betaproteobacteria</taxon>
        <taxon>Burkholderiales</taxon>
        <taxon>Oxalobacteraceae</taxon>
        <taxon>Collimonas</taxon>
    </lineage>
</organism>
<dbReference type="PANTHER" id="PTHR47053">
    <property type="entry name" value="MUREIN DD-ENDOPEPTIDASE MEPH-RELATED"/>
    <property type="match status" value="1"/>
</dbReference>
<dbReference type="Pfam" id="PF00877">
    <property type="entry name" value="NLPC_P60"/>
    <property type="match status" value="1"/>
</dbReference>
<dbReference type="InterPro" id="IPR038765">
    <property type="entry name" value="Papain-like_cys_pep_sf"/>
</dbReference>
<gene>
    <name evidence="7" type="ORF">V8G57_08740</name>
</gene>
<evidence type="ECO:0000256" key="3">
    <source>
        <dbReference type="ARBA" id="ARBA00022801"/>
    </source>
</evidence>
<reference evidence="7 8" key="1">
    <citation type="submission" date="2024-02" db="EMBL/GenBank/DDBJ databases">
        <title>Draft genome sequence of Collimonas sp. strain H4R21, an effective mineral-weathering bacterial strain isolated from the beech rhizosphere.</title>
        <authorList>
            <person name="Morin E."/>
            <person name="Uroz S."/>
            <person name="Leveau J.H.J."/>
            <person name="Kumar R."/>
            <person name="Rey M.W."/>
            <person name="Pham J."/>
        </authorList>
    </citation>
    <scope>NUCLEOTIDE SEQUENCE [LARGE SCALE GENOMIC DNA]</scope>
    <source>
        <strain evidence="7 8">H4R21</strain>
    </source>
</reference>
<dbReference type="InterPro" id="IPR000064">
    <property type="entry name" value="NLP_P60_dom"/>
</dbReference>
<evidence type="ECO:0000256" key="1">
    <source>
        <dbReference type="ARBA" id="ARBA00007074"/>
    </source>
</evidence>
<keyword evidence="8" id="KW-1185">Reference proteome</keyword>
<dbReference type="SUPFAM" id="SSF54001">
    <property type="entry name" value="Cysteine proteinases"/>
    <property type="match status" value="1"/>
</dbReference>
<keyword evidence="3" id="KW-0378">Hydrolase</keyword>
<dbReference type="RefSeq" id="WP_342829022.1">
    <property type="nucleotide sequence ID" value="NZ_JBANDC010000005.1"/>
</dbReference>
<dbReference type="PROSITE" id="PS51257">
    <property type="entry name" value="PROKAR_LIPOPROTEIN"/>
    <property type="match status" value="1"/>
</dbReference>
<name>A0ABU9PTZ1_9BURK</name>
<proteinExistence type="inferred from homology"/>
<sequence>MTIKNLLICCLALLLAACGGTGSVRPGSADDTPVSDKGNDIVIYSLGLIDTNYRFGGKNPEAGLDCSGMVSYVYRQAAGLKVTGSAADIARQGRAISRAELRPGDLVFFNTMNRAFSHVGIYIGDGRFINAPSTNGKVRIDRLDNRYYATRFEAVRRYFD</sequence>
<feature type="domain" description="NlpC/P60" evidence="6">
    <location>
        <begin position="35"/>
        <end position="159"/>
    </location>
</feature>